<keyword evidence="9" id="KW-0408">Iron</keyword>
<keyword evidence="8 13" id="KW-1133">Transmembrane helix</keyword>
<comment type="subcellular location">
    <subcellularLocation>
        <location evidence="2">Membrane</location>
        <topology evidence="2">Multi-pass membrane protein</topology>
    </subcellularLocation>
</comment>
<evidence type="ECO:0000256" key="13">
    <source>
        <dbReference type="SAM" id="Phobius"/>
    </source>
</evidence>
<evidence type="ECO:0000256" key="7">
    <source>
        <dbReference type="ARBA" id="ARBA00022982"/>
    </source>
</evidence>
<protein>
    <recommendedName>
        <fullName evidence="11">ascorbate ferrireductase (transmembrane)</fullName>
        <ecNumber evidence="11">7.2.1.3</ecNumber>
    </recommendedName>
</protein>
<keyword evidence="6" id="KW-0479">Metal-binding</keyword>
<feature type="transmembrane region" description="Helical" evidence="13">
    <location>
        <begin position="86"/>
        <end position="107"/>
    </location>
</feature>
<keyword evidence="7" id="KW-0249">Electron transport</keyword>
<evidence type="ECO:0000256" key="9">
    <source>
        <dbReference type="ARBA" id="ARBA00023004"/>
    </source>
</evidence>
<keyword evidence="10 13" id="KW-0472">Membrane</keyword>
<dbReference type="EC" id="7.2.1.3" evidence="11"/>
<dbReference type="FunFam" id="1.20.120.1770:FF:000001">
    <property type="entry name" value="Cytochrome b reductase 1"/>
    <property type="match status" value="1"/>
</dbReference>
<dbReference type="EMBL" id="JBEDUW010000004">
    <property type="protein sequence ID" value="KAK9935379.1"/>
    <property type="molecule type" value="Genomic_DNA"/>
</dbReference>
<evidence type="ECO:0000259" key="14">
    <source>
        <dbReference type="PROSITE" id="PS50939"/>
    </source>
</evidence>
<feature type="transmembrane region" description="Helical" evidence="13">
    <location>
        <begin position="191"/>
        <end position="214"/>
    </location>
</feature>
<evidence type="ECO:0000256" key="1">
    <source>
        <dbReference type="ARBA" id="ARBA00001970"/>
    </source>
</evidence>
<evidence type="ECO:0000256" key="8">
    <source>
        <dbReference type="ARBA" id="ARBA00022989"/>
    </source>
</evidence>
<feature type="transmembrane region" description="Helical" evidence="13">
    <location>
        <begin position="12"/>
        <end position="34"/>
    </location>
</feature>
<keyword evidence="3" id="KW-0813">Transport</keyword>
<evidence type="ECO:0000256" key="2">
    <source>
        <dbReference type="ARBA" id="ARBA00004141"/>
    </source>
</evidence>
<evidence type="ECO:0000256" key="5">
    <source>
        <dbReference type="ARBA" id="ARBA00022692"/>
    </source>
</evidence>
<dbReference type="PANTHER" id="PTHR10106:SF43">
    <property type="entry name" value="CYTOCHROME B561 FAMILY PROTEIN, EXPRESSED"/>
    <property type="match status" value="1"/>
</dbReference>
<proteinExistence type="predicted"/>
<evidence type="ECO:0000256" key="6">
    <source>
        <dbReference type="ARBA" id="ARBA00022723"/>
    </source>
</evidence>
<feature type="domain" description="Cytochrome b561" evidence="14">
    <location>
        <begin position="18"/>
        <end position="213"/>
    </location>
</feature>
<dbReference type="SMART" id="SM00665">
    <property type="entry name" value="B561"/>
    <property type="match status" value="1"/>
</dbReference>
<organism evidence="15 16">
    <name type="scientific">Rubus argutus</name>
    <name type="common">Southern blackberry</name>
    <dbReference type="NCBI Taxonomy" id="59490"/>
    <lineage>
        <taxon>Eukaryota</taxon>
        <taxon>Viridiplantae</taxon>
        <taxon>Streptophyta</taxon>
        <taxon>Embryophyta</taxon>
        <taxon>Tracheophyta</taxon>
        <taxon>Spermatophyta</taxon>
        <taxon>Magnoliopsida</taxon>
        <taxon>eudicotyledons</taxon>
        <taxon>Gunneridae</taxon>
        <taxon>Pentapetalae</taxon>
        <taxon>rosids</taxon>
        <taxon>fabids</taxon>
        <taxon>Rosales</taxon>
        <taxon>Rosaceae</taxon>
        <taxon>Rosoideae</taxon>
        <taxon>Rosoideae incertae sedis</taxon>
        <taxon>Rubus</taxon>
    </lineage>
</organism>
<comment type="cofactor">
    <cofactor evidence="1">
        <name>heme b</name>
        <dbReference type="ChEBI" id="CHEBI:60344"/>
    </cofactor>
</comment>
<keyword evidence="5 13" id="KW-0812">Transmembrane</keyword>
<comment type="catalytic activity">
    <reaction evidence="12">
        <text>Fe(3+)(out) + L-ascorbate(in) = monodehydro-L-ascorbate radical(in) + Fe(2+)(out) + H(+)</text>
        <dbReference type="Rhea" id="RHEA:30403"/>
        <dbReference type="ChEBI" id="CHEBI:15378"/>
        <dbReference type="ChEBI" id="CHEBI:29033"/>
        <dbReference type="ChEBI" id="CHEBI:29034"/>
        <dbReference type="ChEBI" id="CHEBI:38290"/>
        <dbReference type="ChEBI" id="CHEBI:59513"/>
        <dbReference type="EC" id="7.2.1.3"/>
    </reaction>
</comment>
<dbReference type="GO" id="GO:0016020">
    <property type="term" value="C:membrane"/>
    <property type="evidence" value="ECO:0007669"/>
    <property type="project" value="UniProtKB-SubCell"/>
</dbReference>
<dbReference type="Pfam" id="PF03188">
    <property type="entry name" value="Cytochrom_B561"/>
    <property type="match status" value="1"/>
</dbReference>
<evidence type="ECO:0000256" key="4">
    <source>
        <dbReference type="ARBA" id="ARBA00022617"/>
    </source>
</evidence>
<feature type="transmembrane region" description="Helical" evidence="13">
    <location>
        <begin position="54"/>
        <end position="74"/>
    </location>
</feature>
<dbReference type="CDD" id="cd08766">
    <property type="entry name" value="Cyt_b561_ACYB-1_like"/>
    <property type="match status" value="1"/>
</dbReference>
<dbReference type="Gene3D" id="1.20.120.1770">
    <property type="match status" value="1"/>
</dbReference>
<accession>A0AAW1XG67</accession>
<evidence type="ECO:0000256" key="10">
    <source>
        <dbReference type="ARBA" id="ARBA00023136"/>
    </source>
</evidence>
<sequence length="218" mass="24274">MAPKSRSYQVSATPVTIFAHLLLIAITTLLLVWLLHFREGFAFKSATKEKIFNLHPFFMVVGFILIGGEAIMAYKTVPGKRNTQKVVHMILHLLALVAVALGLFVIIKFKNEVGEADFVSLHSWLGIITISLFGLQWLFGFAAFIFPGSEMSTRASFKPWHTFFGMVIFLLAVCTAEIGLNYFILGNNQQGLIVNFTGLLIFLFAAAVSLTVLLPRLY</sequence>
<dbReference type="GO" id="GO:0140571">
    <property type="term" value="F:transmembrane ascorbate ferrireductase activity"/>
    <property type="evidence" value="ECO:0007669"/>
    <property type="project" value="UniProtKB-EC"/>
</dbReference>
<dbReference type="InterPro" id="IPR043205">
    <property type="entry name" value="CYB561/CYBRD1-like"/>
</dbReference>
<dbReference type="GO" id="GO:0046872">
    <property type="term" value="F:metal ion binding"/>
    <property type="evidence" value="ECO:0007669"/>
    <property type="project" value="UniProtKB-KW"/>
</dbReference>
<evidence type="ECO:0000313" key="16">
    <source>
        <dbReference type="Proteomes" id="UP001457282"/>
    </source>
</evidence>
<dbReference type="AlphaFoldDB" id="A0AAW1XG67"/>
<dbReference type="Proteomes" id="UP001457282">
    <property type="component" value="Unassembled WGS sequence"/>
</dbReference>
<dbReference type="PANTHER" id="PTHR10106">
    <property type="entry name" value="CYTOCHROME B561-RELATED"/>
    <property type="match status" value="1"/>
</dbReference>
<feature type="transmembrane region" description="Helical" evidence="13">
    <location>
        <begin position="127"/>
        <end position="148"/>
    </location>
</feature>
<feature type="transmembrane region" description="Helical" evidence="13">
    <location>
        <begin position="160"/>
        <end position="185"/>
    </location>
</feature>
<evidence type="ECO:0000313" key="15">
    <source>
        <dbReference type="EMBL" id="KAK9935379.1"/>
    </source>
</evidence>
<evidence type="ECO:0000256" key="11">
    <source>
        <dbReference type="ARBA" id="ARBA00024225"/>
    </source>
</evidence>
<comment type="caution">
    <text evidence="15">The sequence shown here is derived from an EMBL/GenBank/DDBJ whole genome shotgun (WGS) entry which is preliminary data.</text>
</comment>
<evidence type="ECO:0000256" key="12">
    <source>
        <dbReference type="ARBA" id="ARBA00051575"/>
    </source>
</evidence>
<evidence type="ECO:0000256" key="3">
    <source>
        <dbReference type="ARBA" id="ARBA00022448"/>
    </source>
</evidence>
<reference evidence="15 16" key="1">
    <citation type="journal article" date="2023" name="G3 (Bethesda)">
        <title>A chromosome-length genome assembly and annotation of blackberry (Rubus argutus, cv. 'Hillquist').</title>
        <authorList>
            <person name="Bruna T."/>
            <person name="Aryal R."/>
            <person name="Dudchenko O."/>
            <person name="Sargent D.J."/>
            <person name="Mead D."/>
            <person name="Buti M."/>
            <person name="Cavallini A."/>
            <person name="Hytonen T."/>
            <person name="Andres J."/>
            <person name="Pham M."/>
            <person name="Weisz D."/>
            <person name="Mascagni F."/>
            <person name="Usai G."/>
            <person name="Natali L."/>
            <person name="Bassil N."/>
            <person name="Fernandez G.E."/>
            <person name="Lomsadze A."/>
            <person name="Armour M."/>
            <person name="Olukolu B."/>
            <person name="Poorten T."/>
            <person name="Britton C."/>
            <person name="Davik J."/>
            <person name="Ashrafi H."/>
            <person name="Aiden E.L."/>
            <person name="Borodovsky M."/>
            <person name="Worthington M."/>
        </authorList>
    </citation>
    <scope>NUCLEOTIDE SEQUENCE [LARGE SCALE GENOMIC DNA]</scope>
    <source>
        <strain evidence="15">PI 553951</strain>
    </source>
</reference>
<keyword evidence="16" id="KW-1185">Reference proteome</keyword>
<dbReference type="InterPro" id="IPR006593">
    <property type="entry name" value="Cyt_b561/ferric_Rdtase_TM"/>
</dbReference>
<keyword evidence="4" id="KW-0349">Heme</keyword>
<dbReference type="PROSITE" id="PS50939">
    <property type="entry name" value="CYTOCHROME_B561"/>
    <property type="match status" value="1"/>
</dbReference>
<name>A0AAW1XG67_RUBAR</name>
<gene>
    <name evidence="15" type="ORF">M0R45_022482</name>
</gene>